<dbReference type="OrthoDB" id="2691415at2759"/>
<reference evidence="2 3" key="1">
    <citation type="submission" date="2014-06" db="EMBL/GenBank/DDBJ databases">
        <title>Evolutionary Origins and Diversification of the Mycorrhizal Mutualists.</title>
        <authorList>
            <consortium name="DOE Joint Genome Institute"/>
            <consortium name="Mycorrhizal Genomics Consortium"/>
            <person name="Kohler A."/>
            <person name="Kuo A."/>
            <person name="Nagy L.G."/>
            <person name="Floudas D."/>
            <person name="Copeland A."/>
            <person name="Barry K.W."/>
            <person name="Cichocki N."/>
            <person name="Veneault-Fourrey C."/>
            <person name="LaButti K."/>
            <person name="Lindquist E.A."/>
            <person name="Lipzen A."/>
            <person name="Lundell T."/>
            <person name="Morin E."/>
            <person name="Murat C."/>
            <person name="Riley R."/>
            <person name="Ohm R."/>
            <person name="Sun H."/>
            <person name="Tunlid A."/>
            <person name="Henrissat B."/>
            <person name="Grigoriev I.V."/>
            <person name="Hibbett D.S."/>
            <person name="Martin F."/>
        </authorList>
    </citation>
    <scope>NUCLEOTIDE SEQUENCE [LARGE SCALE GENOMIC DNA]</scope>
    <source>
        <strain evidence="2 3">SS14</strain>
    </source>
</reference>
<feature type="domain" description="DUF4939" evidence="1">
    <location>
        <begin position="2"/>
        <end position="88"/>
    </location>
</feature>
<sequence>KVPIKDPDTFDGSSPEKLRNFIFQCNIVFRGKKDSFPTQESKVFYAISYLRGTALDHVEPYVNSDNEPDWLTDWNLFRDELVTHFGSINPEDEAEIALENVKFPDNGKAAKFFIDFAKHATRVAYDDRALCRLAYKALPTRIKDCLAEI</sequence>
<dbReference type="AlphaFoldDB" id="A0A0C9VW79"/>
<dbReference type="InterPro" id="IPR032549">
    <property type="entry name" value="DUF4939"/>
</dbReference>
<protein>
    <recommendedName>
        <fullName evidence="1">DUF4939 domain-containing protein</fullName>
    </recommendedName>
</protein>
<proteinExistence type="predicted"/>
<accession>A0A0C9VW79</accession>
<evidence type="ECO:0000259" key="1">
    <source>
        <dbReference type="Pfam" id="PF16297"/>
    </source>
</evidence>
<dbReference type="Pfam" id="PF16297">
    <property type="entry name" value="DUF4939"/>
    <property type="match status" value="1"/>
</dbReference>
<dbReference type="EMBL" id="KN837126">
    <property type="protein sequence ID" value="KIJ42975.1"/>
    <property type="molecule type" value="Genomic_DNA"/>
</dbReference>
<dbReference type="HOGENOM" id="CLU_109023_0_0_1"/>
<name>A0A0C9VW79_SPHS4</name>
<evidence type="ECO:0000313" key="3">
    <source>
        <dbReference type="Proteomes" id="UP000054279"/>
    </source>
</evidence>
<keyword evidence="3" id="KW-1185">Reference proteome</keyword>
<organism evidence="2 3">
    <name type="scientific">Sphaerobolus stellatus (strain SS14)</name>
    <dbReference type="NCBI Taxonomy" id="990650"/>
    <lineage>
        <taxon>Eukaryota</taxon>
        <taxon>Fungi</taxon>
        <taxon>Dikarya</taxon>
        <taxon>Basidiomycota</taxon>
        <taxon>Agaricomycotina</taxon>
        <taxon>Agaricomycetes</taxon>
        <taxon>Phallomycetidae</taxon>
        <taxon>Geastrales</taxon>
        <taxon>Sphaerobolaceae</taxon>
        <taxon>Sphaerobolus</taxon>
    </lineage>
</organism>
<dbReference type="Proteomes" id="UP000054279">
    <property type="component" value="Unassembled WGS sequence"/>
</dbReference>
<evidence type="ECO:0000313" key="2">
    <source>
        <dbReference type="EMBL" id="KIJ42975.1"/>
    </source>
</evidence>
<feature type="non-terminal residue" evidence="2">
    <location>
        <position position="149"/>
    </location>
</feature>
<feature type="non-terminal residue" evidence="2">
    <location>
        <position position="1"/>
    </location>
</feature>
<gene>
    <name evidence="2" type="ORF">M422DRAFT_90828</name>
</gene>